<feature type="transmembrane region" description="Helical" evidence="6">
    <location>
        <begin position="304"/>
        <end position="324"/>
    </location>
</feature>
<name>A0A1G7FUF3_9FLAO</name>
<evidence type="ECO:0000259" key="7">
    <source>
        <dbReference type="PROSITE" id="PS50850"/>
    </source>
</evidence>
<dbReference type="Pfam" id="PF11700">
    <property type="entry name" value="ATG22"/>
    <property type="match status" value="1"/>
</dbReference>
<dbReference type="AlphaFoldDB" id="A0A1G7FUF3"/>
<keyword evidence="3 6" id="KW-0812">Transmembrane</keyword>
<dbReference type="EMBL" id="FNBA01000002">
    <property type="protein sequence ID" value="SDE79553.1"/>
    <property type="molecule type" value="Genomic_DNA"/>
</dbReference>
<protein>
    <submittedName>
        <fullName evidence="8">MFS transporter, UMF1 family</fullName>
    </submittedName>
</protein>
<feature type="transmembrane region" description="Helical" evidence="6">
    <location>
        <begin position="336"/>
        <end position="354"/>
    </location>
</feature>
<dbReference type="PROSITE" id="PS50850">
    <property type="entry name" value="MFS"/>
    <property type="match status" value="1"/>
</dbReference>
<dbReference type="InterPro" id="IPR050495">
    <property type="entry name" value="ATG22/LtaA_families"/>
</dbReference>
<dbReference type="PANTHER" id="PTHR23519:SF1">
    <property type="entry name" value="AUTOPHAGY-RELATED PROTEIN 22"/>
    <property type="match status" value="1"/>
</dbReference>
<dbReference type="PANTHER" id="PTHR23519">
    <property type="entry name" value="AUTOPHAGY-RELATED PROTEIN 22"/>
    <property type="match status" value="1"/>
</dbReference>
<dbReference type="InterPro" id="IPR024671">
    <property type="entry name" value="Atg22-like"/>
</dbReference>
<dbReference type="SUPFAM" id="SSF103473">
    <property type="entry name" value="MFS general substrate transporter"/>
    <property type="match status" value="1"/>
</dbReference>
<proteinExistence type="predicted"/>
<feature type="transmembrane region" description="Helical" evidence="6">
    <location>
        <begin position="269"/>
        <end position="292"/>
    </location>
</feature>
<dbReference type="InterPro" id="IPR036259">
    <property type="entry name" value="MFS_trans_sf"/>
</dbReference>
<keyword evidence="2" id="KW-0813">Transport</keyword>
<keyword evidence="9" id="KW-1185">Reference proteome</keyword>
<feature type="transmembrane region" description="Helical" evidence="6">
    <location>
        <begin position="177"/>
        <end position="196"/>
    </location>
</feature>
<dbReference type="InterPro" id="IPR020846">
    <property type="entry name" value="MFS_dom"/>
</dbReference>
<evidence type="ECO:0000256" key="2">
    <source>
        <dbReference type="ARBA" id="ARBA00022448"/>
    </source>
</evidence>
<organism evidence="8 9">
    <name type="scientific">Ulvibacter litoralis</name>
    <dbReference type="NCBI Taxonomy" id="227084"/>
    <lineage>
        <taxon>Bacteria</taxon>
        <taxon>Pseudomonadati</taxon>
        <taxon>Bacteroidota</taxon>
        <taxon>Flavobacteriia</taxon>
        <taxon>Flavobacteriales</taxon>
        <taxon>Flavobacteriaceae</taxon>
        <taxon>Ulvibacter</taxon>
    </lineage>
</organism>
<comment type="subcellular location">
    <subcellularLocation>
        <location evidence="1">Endomembrane system</location>
        <topology evidence="1">Multi-pass membrane protein</topology>
    </subcellularLocation>
</comment>
<evidence type="ECO:0000256" key="6">
    <source>
        <dbReference type="SAM" id="Phobius"/>
    </source>
</evidence>
<dbReference type="Proteomes" id="UP000199321">
    <property type="component" value="Unassembled WGS sequence"/>
</dbReference>
<sequence length="451" mass="51165">MYPLLNQYCTIMSQILPKGSKKLLNAWAFYDWANSVYSLVIASAIFPIFYGALTILKDEKGTIINDTVSFLGFDFNNDTLISFVTAAAFLVVSILSPLLSGIADYVGNKKMFMKFFCYLGASSCIGLYWFSMEFLWFGLLCYFFALIGFWESLVFYNSYLPDIAFKEQQDKISAKGYSLGYIGSVVLLIICLVMIMKYELFGFESENFPTRFSFVLTGLWWIGFSQYTYYHLPKGNKKEKFTKNVLFNGFKELKLIWNKIKQNIPLKRYLGAFFVYSMAVQTIMLVATYFGIEELDWGDTNATTGLIVSILLIQLVAVLGAFITSRSSAKFGNIKVLIVLNIIWICICVFAYTITTPNEFYITAAFVGLVMGGIQSLSRSTYSKFLPEDAIDTASYFSFYDVSEKIGIVIGMLSYGYVAQLTGSIRYAILFFVLFFVIGVILLLRVPRKMN</sequence>
<feature type="transmembrane region" description="Helical" evidence="6">
    <location>
        <begin position="208"/>
        <end position="230"/>
    </location>
</feature>
<evidence type="ECO:0000256" key="1">
    <source>
        <dbReference type="ARBA" id="ARBA00004127"/>
    </source>
</evidence>
<dbReference type="GO" id="GO:0012505">
    <property type="term" value="C:endomembrane system"/>
    <property type="evidence" value="ECO:0007669"/>
    <property type="project" value="UniProtKB-SubCell"/>
</dbReference>
<feature type="transmembrane region" description="Helical" evidence="6">
    <location>
        <begin position="360"/>
        <end position="378"/>
    </location>
</feature>
<feature type="transmembrane region" description="Helical" evidence="6">
    <location>
        <begin position="136"/>
        <end position="156"/>
    </location>
</feature>
<feature type="transmembrane region" description="Helical" evidence="6">
    <location>
        <begin position="424"/>
        <end position="444"/>
    </location>
</feature>
<evidence type="ECO:0000313" key="9">
    <source>
        <dbReference type="Proteomes" id="UP000199321"/>
    </source>
</evidence>
<evidence type="ECO:0000256" key="3">
    <source>
        <dbReference type="ARBA" id="ARBA00022692"/>
    </source>
</evidence>
<feature type="domain" description="Major facilitator superfamily (MFS) profile" evidence="7">
    <location>
        <begin position="37"/>
        <end position="451"/>
    </location>
</feature>
<feature type="transmembrane region" description="Helical" evidence="6">
    <location>
        <begin position="80"/>
        <end position="99"/>
    </location>
</feature>
<dbReference type="GO" id="GO:0022857">
    <property type="term" value="F:transmembrane transporter activity"/>
    <property type="evidence" value="ECO:0007669"/>
    <property type="project" value="InterPro"/>
</dbReference>
<gene>
    <name evidence="8" type="ORF">SAMN05421855_102787</name>
</gene>
<keyword evidence="4 6" id="KW-1133">Transmembrane helix</keyword>
<evidence type="ECO:0000256" key="5">
    <source>
        <dbReference type="ARBA" id="ARBA00023136"/>
    </source>
</evidence>
<dbReference type="STRING" id="227084.SAMN05421855_102787"/>
<feature type="transmembrane region" description="Helical" evidence="6">
    <location>
        <begin position="111"/>
        <end position="130"/>
    </location>
</feature>
<reference evidence="8 9" key="1">
    <citation type="submission" date="2016-10" db="EMBL/GenBank/DDBJ databases">
        <authorList>
            <person name="de Groot N.N."/>
        </authorList>
    </citation>
    <scope>NUCLEOTIDE SEQUENCE [LARGE SCALE GENOMIC DNA]</scope>
    <source>
        <strain evidence="8 9">DSM 16195</strain>
    </source>
</reference>
<accession>A0A1G7FUF3</accession>
<evidence type="ECO:0000256" key="4">
    <source>
        <dbReference type="ARBA" id="ARBA00022989"/>
    </source>
</evidence>
<feature type="transmembrane region" description="Helical" evidence="6">
    <location>
        <begin position="399"/>
        <end position="418"/>
    </location>
</feature>
<feature type="transmembrane region" description="Helical" evidence="6">
    <location>
        <begin position="28"/>
        <end position="50"/>
    </location>
</feature>
<keyword evidence="5 6" id="KW-0472">Membrane</keyword>
<evidence type="ECO:0000313" key="8">
    <source>
        <dbReference type="EMBL" id="SDE79553.1"/>
    </source>
</evidence>
<dbReference type="Gene3D" id="1.20.1250.20">
    <property type="entry name" value="MFS general substrate transporter like domains"/>
    <property type="match status" value="1"/>
</dbReference>